<name>A0A7Y9YCV5_9ACTN</name>
<dbReference type="InterPro" id="IPR029016">
    <property type="entry name" value="GAF-like_dom_sf"/>
</dbReference>
<feature type="domain" description="GAF" evidence="2">
    <location>
        <begin position="73"/>
        <end position="228"/>
    </location>
</feature>
<dbReference type="RefSeq" id="WP_343045548.1">
    <property type="nucleotide sequence ID" value="NZ_BAAAPP010000018.1"/>
</dbReference>
<dbReference type="InterPro" id="IPR041522">
    <property type="entry name" value="CdaR_GGDEF"/>
</dbReference>
<gene>
    <name evidence="3" type="ORF">BKA05_001338</name>
</gene>
<dbReference type="InterPro" id="IPR025736">
    <property type="entry name" value="PucR_C-HTH_dom"/>
</dbReference>
<evidence type="ECO:0000259" key="2">
    <source>
        <dbReference type="SMART" id="SM00065"/>
    </source>
</evidence>
<accession>A0A7Y9YCV5</accession>
<dbReference type="EMBL" id="JACBZI010000001">
    <property type="protein sequence ID" value="NYI09823.1"/>
    <property type="molecule type" value="Genomic_DNA"/>
</dbReference>
<evidence type="ECO:0000256" key="1">
    <source>
        <dbReference type="ARBA" id="ARBA00006754"/>
    </source>
</evidence>
<dbReference type="InterPro" id="IPR051448">
    <property type="entry name" value="CdaR-like_regulators"/>
</dbReference>
<dbReference type="Gene3D" id="3.30.450.40">
    <property type="match status" value="1"/>
</dbReference>
<sequence length="614" mass="64208">MPTFLDLLYDEAPRADYDDLVASLVAAGADPEATRRECDVALRLRDLVARQRSREAELSALYQTAHDLTALRDVDAVLEAIVRRARQLLKADMTYLSLNDVDDGTGEGASYMKVTDGALTAEFEQLRLPLGTGLLGLVAQTGAPYFTADYQTDARFEHRRYIDAAVDGERIRAILGVPLLVEGRVIGALLATHRTVRPFPPEEVSLLTSFAAHAAVALENARLFAELDAAARRIGEQAAAVDRAAEAHDRLTALVLRGSPLDEVVEVLGQVLGHAVGVRDREGRRLAGPEPILVAEEVPVVAGSERLGCLVVLGDPDGDAHGQVLDPAERRILERGAVVVALVLLFARSEEAAEARLGGALIADLLRDPQDRAEVGRLRARAARHGVDLDGGCVVAVARLDGVEAEVAARAAVRAARASGGLVGVHDGQVVLVARADDGPVAVGEALARSVATTGGTATVGIAAGPPDALGSGLSAAYAEAARCAEVLVVLGRTGEVSDPAGLGVARLVLGGGGPEALTDFVEDVLGPVLAWDETRGSALCRTVEAWFAAGGSPSGAATRLHVHPNTVAQRLARVDELLGRGWREPARALDVQLALRVVALRGVAPGDVPSAHI</sequence>
<dbReference type="Pfam" id="PF13556">
    <property type="entry name" value="HTH_30"/>
    <property type="match status" value="1"/>
</dbReference>
<organism evidence="3 4">
    <name type="scientific">Nocardioides marinus</name>
    <dbReference type="NCBI Taxonomy" id="374514"/>
    <lineage>
        <taxon>Bacteria</taxon>
        <taxon>Bacillati</taxon>
        <taxon>Actinomycetota</taxon>
        <taxon>Actinomycetes</taxon>
        <taxon>Propionibacteriales</taxon>
        <taxon>Nocardioidaceae</taxon>
        <taxon>Nocardioides</taxon>
    </lineage>
</organism>
<proteinExistence type="inferred from homology"/>
<dbReference type="PANTHER" id="PTHR33744:SF1">
    <property type="entry name" value="DNA-BINDING TRANSCRIPTIONAL ACTIVATOR ADER"/>
    <property type="match status" value="1"/>
</dbReference>
<dbReference type="InterPro" id="IPR042070">
    <property type="entry name" value="PucR_C-HTH_sf"/>
</dbReference>
<dbReference type="Proteomes" id="UP000537326">
    <property type="component" value="Unassembled WGS sequence"/>
</dbReference>
<dbReference type="Pfam" id="PF01590">
    <property type="entry name" value="GAF"/>
    <property type="match status" value="1"/>
</dbReference>
<keyword evidence="4" id="KW-1185">Reference proteome</keyword>
<evidence type="ECO:0000313" key="3">
    <source>
        <dbReference type="EMBL" id="NYI09823.1"/>
    </source>
</evidence>
<evidence type="ECO:0000313" key="4">
    <source>
        <dbReference type="Proteomes" id="UP000537326"/>
    </source>
</evidence>
<dbReference type="Pfam" id="PF17853">
    <property type="entry name" value="GGDEF_2"/>
    <property type="match status" value="1"/>
</dbReference>
<protein>
    <submittedName>
        <fullName evidence="3">GAF domain-containing protein</fullName>
    </submittedName>
</protein>
<dbReference type="SMART" id="SM00065">
    <property type="entry name" value="GAF"/>
    <property type="match status" value="1"/>
</dbReference>
<dbReference type="SUPFAM" id="SSF55781">
    <property type="entry name" value="GAF domain-like"/>
    <property type="match status" value="1"/>
</dbReference>
<dbReference type="Gene3D" id="1.10.10.2840">
    <property type="entry name" value="PucR C-terminal helix-turn-helix domain"/>
    <property type="match status" value="1"/>
</dbReference>
<dbReference type="InterPro" id="IPR003018">
    <property type="entry name" value="GAF"/>
</dbReference>
<reference evidence="3 4" key="1">
    <citation type="submission" date="2020-07" db="EMBL/GenBank/DDBJ databases">
        <title>Sequencing the genomes of 1000 actinobacteria strains.</title>
        <authorList>
            <person name="Klenk H.-P."/>
        </authorList>
    </citation>
    <scope>NUCLEOTIDE SEQUENCE [LARGE SCALE GENOMIC DNA]</scope>
    <source>
        <strain evidence="3 4">DSM 18248</strain>
    </source>
</reference>
<dbReference type="AlphaFoldDB" id="A0A7Y9YCV5"/>
<dbReference type="PANTHER" id="PTHR33744">
    <property type="entry name" value="CARBOHYDRATE DIACID REGULATOR"/>
    <property type="match status" value="1"/>
</dbReference>
<comment type="caution">
    <text evidence="3">The sequence shown here is derived from an EMBL/GenBank/DDBJ whole genome shotgun (WGS) entry which is preliminary data.</text>
</comment>
<comment type="similarity">
    <text evidence="1">Belongs to the CdaR family.</text>
</comment>